<keyword evidence="1" id="KW-1133">Transmembrane helix</keyword>
<gene>
    <name evidence="3" type="ORF">FDP41_007828</name>
</gene>
<feature type="transmembrane region" description="Helical" evidence="1">
    <location>
        <begin position="373"/>
        <end position="394"/>
    </location>
</feature>
<dbReference type="EMBL" id="VFQX01000004">
    <property type="protein sequence ID" value="KAF0983913.1"/>
    <property type="molecule type" value="Genomic_DNA"/>
</dbReference>
<accession>A0A6A5C0F1</accession>
<dbReference type="InterPro" id="IPR001199">
    <property type="entry name" value="Cyt_B5-like_heme/steroid-bd"/>
</dbReference>
<dbReference type="AlphaFoldDB" id="A0A6A5C0F1"/>
<dbReference type="PANTHER" id="PTHR19353">
    <property type="entry name" value="FATTY ACID DESATURASE 2"/>
    <property type="match status" value="1"/>
</dbReference>
<dbReference type="CDD" id="cd03506">
    <property type="entry name" value="Delta6-FADS-like"/>
    <property type="match status" value="1"/>
</dbReference>
<dbReference type="Proteomes" id="UP000444721">
    <property type="component" value="Unassembled WGS sequence"/>
</dbReference>
<evidence type="ECO:0000256" key="1">
    <source>
        <dbReference type="SAM" id="Phobius"/>
    </source>
</evidence>
<dbReference type="GO" id="GO:0006636">
    <property type="term" value="P:unsaturated fatty acid biosynthetic process"/>
    <property type="evidence" value="ECO:0007669"/>
    <property type="project" value="UniProtKB-ARBA"/>
</dbReference>
<dbReference type="InterPro" id="IPR005804">
    <property type="entry name" value="FA_desaturase_dom"/>
</dbReference>
<dbReference type="InterPro" id="IPR036400">
    <property type="entry name" value="Cyt_B5-like_heme/steroid_sf"/>
</dbReference>
<dbReference type="PIRSF" id="PIRSF015921">
    <property type="entry name" value="FA_sphinglp_des"/>
    <property type="match status" value="1"/>
</dbReference>
<dbReference type="GeneID" id="68115046"/>
<evidence type="ECO:0000313" key="4">
    <source>
        <dbReference type="Proteomes" id="UP000444721"/>
    </source>
</evidence>
<feature type="transmembrane region" description="Helical" evidence="1">
    <location>
        <begin position="406"/>
        <end position="426"/>
    </location>
</feature>
<proteinExistence type="predicted"/>
<dbReference type="GO" id="GO:0042759">
    <property type="term" value="P:long-chain fatty acid biosynthetic process"/>
    <property type="evidence" value="ECO:0007669"/>
    <property type="project" value="UniProtKB-ARBA"/>
</dbReference>
<dbReference type="SUPFAM" id="SSF55856">
    <property type="entry name" value="Cytochrome b5-like heme/steroid binding domain"/>
    <property type="match status" value="1"/>
</dbReference>
<reference evidence="3 4" key="1">
    <citation type="journal article" date="2019" name="Sci. Rep.">
        <title>Nanopore sequencing improves the draft genome of the human pathogenic amoeba Naegleria fowleri.</title>
        <authorList>
            <person name="Liechti N."/>
            <person name="Schurch N."/>
            <person name="Bruggmann R."/>
            <person name="Wittwer M."/>
        </authorList>
    </citation>
    <scope>NUCLEOTIDE SEQUENCE [LARGE SCALE GENOMIC DNA]</scope>
    <source>
        <strain evidence="3 4">ATCC 30894</strain>
    </source>
</reference>
<dbReference type="VEuPathDB" id="AmoebaDB:FDP41_007828"/>
<dbReference type="GO" id="GO:0016717">
    <property type="term" value="F:oxidoreductase activity, acting on paired donors, with oxidation of a pair of donors resulting in the reduction of molecular oxygen to two molecules of water"/>
    <property type="evidence" value="ECO:0007669"/>
    <property type="project" value="TreeGrafter"/>
</dbReference>
<protein>
    <recommendedName>
        <fullName evidence="2">Cytochrome b5 heme-binding domain-containing protein</fullName>
    </recommendedName>
</protein>
<name>A0A6A5C0F1_NAEFO</name>
<organism evidence="3 4">
    <name type="scientific">Naegleria fowleri</name>
    <name type="common">Brain eating amoeba</name>
    <dbReference type="NCBI Taxonomy" id="5763"/>
    <lineage>
        <taxon>Eukaryota</taxon>
        <taxon>Discoba</taxon>
        <taxon>Heterolobosea</taxon>
        <taxon>Tetramitia</taxon>
        <taxon>Eutetramitia</taxon>
        <taxon>Vahlkampfiidae</taxon>
        <taxon>Naegleria</taxon>
    </lineage>
</organism>
<dbReference type="PANTHER" id="PTHR19353:SF19">
    <property type="entry name" value="DELTA(5) FATTY ACID DESATURASE C-RELATED"/>
    <property type="match status" value="1"/>
</dbReference>
<dbReference type="VEuPathDB" id="AmoebaDB:NF0018170"/>
<dbReference type="RefSeq" id="XP_044568626.1">
    <property type="nucleotide sequence ID" value="XM_044711615.1"/>
</dbReference>
<sequence length="549" mass="62519">MNPSSSEFKSQKKITLQELQEHDGVKSPRLWTCIYDHVYDLTEFAAVHPGGEEMIKSACARDATALFESYHLSSNAIAKSYLDINHKGKSIKYVGEFDVESAKVSNSSDQLPNDAAIKFTFQSPLDSEKPQKKRNIYELMKQRIREQLLKKSDFKSRIRKVDGLRLINAVFIIAGLIICQLASQYIPSLPLVIAVALGTLAGLFHHLTMVHILHDVGHGSFTNNARFWNWFGTFGSYILGQSFFCWTIRHNVAHHVYTNMSELDPDVGVYEWNRYLEVTNTNSTTIVPATAKNINSDKAADDENAVSKMYGEPKNYKSVPVNIMAKTGSFSSLPLLYASLIFYMQLVDFIHYWTRHVSEGITFASSTFSWTTFHFYISKIVFVIYRVILPGYLFYKTGGVIGRPTFEALLAFVATEVVAGVMFGFLSQINHISEKCAWPSNVLNEMVENSSGVNDDLDWAEIQVRTCIDYCHDSYLWTYLSGFLNYQVIHHLFPGVNPWLYPQLLPIVKQVCKENNVPYTIYNNFKDALESHVRQLTLFSKKQLLKNTL</sequence>
<dbReference type="OrthoDB" id="260519at2759"/>
<dbReference type="PROSITE" id="PS50255">
    <property type="entry name" value="CYTOCHROME_B5_2"/>
    <property type="match status" value="1"/>
</dbReference>
<feature type="transmembrane region" description="Helical" evidence="1">
    <location>
        <begin position="333"/>
        <end position="353"/>
    </location>
</feature>
<comment type="caution">
    <text evidence="3">The sequence shown here is derived from an EMBL/GenBank/DDBJ whole genome shotgun (WGS) entry which is preliminary data.</text>
</comment>
<dbReference type="OMA" id="DITHRYP"/>
<keyword evidence="1" id="KW-0472">Membrane</keyword>
<dbReference type="SMART" id="SM01117">
    <property type="entry name" value="Cyt-b5"/>
    <property type="match status" value="1"/>
</dbReference>
<keyword evidence="4" id="KW-1185">Reference proteome</keyword>
<evidence type="ECO:0000313" key="3">
    <source>
        <dbReference type="EMBL" id="KAF0983913.1"/>
    </source>
</evidence>
<dbReference type="VEuPathDB" id="AmoebaDB:NfTy_005570"/>
<dbReference type="Pfam" id="PF00173">
    <property type="entry name" value="Cyt-b5"/>
    <property type="match status" value="1"/>
</dbReference>
<evidence type="ECO:0000259" key="2">
    <source>
        <dbReference type="PROSITE" id="PS50255"/>
    </source>
</evidence>
<feature type="transmembrane region" description="Helical" evidence="1">
    <location>
        <begin position="192"/>
        <end position="213"/>
    </location>
</feature>
<dbReference type="GO" id="GO:0016020">
    <property type="term" value="C:membrane"/>
    <property type="evidence" value="ECO:0007669"/>
    <property type="project" value="TreeGrafter"/>
</dbReference>
<feature type="domain" description="Cytochrome b5 heme-binding" evidence="2">
    <location>
        <begin position="11"/>
        <end position="98"/>
    </location>
</feature>
<dbReference type="Pfam" id="PF00487">
    <property type="entry name" value="FA_desaturase"/>
    <property type="match status" value="2"/>
</dbReference>
<dbReference type="Gene3D" id="3.10.120.10">
    <property type="entry name" value="Cytochrome b5-like heme/steroid binding domain"/>
    <property type="match status" value="1"/>
</dbReference>
<keyword evidence="1" id="KW-0812">Transmembrane</keyword>
<feature type="transmembrane region" description="Helical" evidence="1">
    <location>
        <begin position="166"/>
        <end position="186"/>
    </location>
</feature>
<dbReference type="InterPro" id="IPR012171">
    <property type="entry name" value="Fatty_acid_desaturase"/>
</dbReference>